<evidence type="ECO:0000256" key="7">
    <source>
        <dbReference type="ARBA" id="ARBA00022660"/>
    </source>
</evidence>
<dbReference type="PROSITE" id="PS51003">
    <property type="entry name" value="CYTB_CTER"/>
    <property type="match status" value="1"/>
</dbReference>
<feature type="binding site" evidence="17">
    <location>
        <position position="211"/>
    </location>
    <ligand>
        <name>a ubiquinone</name>
        <dbReference type="ChEBI" id="CHEBI:16389"/>
    </ligand>
</feature>
<evidence type="ECO:0000256" key="14">
    <source>
        <dbReference type="ARBA" id="ARBA00023075"/>
    </source>
</evidence>
<dbReference type="InterPro" id="IPR036150">
    <property type="entry name" value="Cyt_b/b6_C_sf"/>
</dbReference>
<keyword evidence="11 19" id="KW-0249">Electron transport</keyword>
<feature type="domain" description="Cytochrome b/b6 C-terminal region profile" evidence="21">
    <location>
        <begin position="220"/>
        <end position="373"/>
    </location>
</feature>
<dbReference type="GO" id="GO:0016491">
    <property type="term" value="F:oxidoreductase activity"/>
    <property type="evidence" value="ECO:0007669"/>
    <property type="project" value="UniProtKB-UniRule"/>
</dbReference>
<evidence type="ECO:0000256" key="13">
    <source>
        <dbReference type="ARBA" id="ARBA00023004"/>
    </source>
</evidence>
<comment type="function">
    <text evidence="1 19">Component of the ubiquinol-cytochrome c reductase complex (complex III or cytochrome b-c1 complex) that is part of the mitochondrial respiratory chain. The b-c1 complex mediates electron transfer from ubiquinol to cytochrome c. Contributes to the generation of a proton gradient across the mitochondrial membrane that is then used for ATP synthesis.</text>
</comment>
<evidence type="ECO:0000256" key="5">
    <source>
        <dbReference type="ARBA" id="ARBA00022448"/>
    </source>
</evidence>
<keyword evidence="12 19" id="KW-1133">Transmembrane helix</keyword>
<evidence type="ECO:0000259" key="21">
    <source>
        <dbReference type="PROSITE" id="PS51003"/>
    </source>
</evidence>
<dbReference type="InterPro" id="IPR048259">
    <property type="entry name" value="Cytochrome_b_N_euk/bac"/>
</dbReference>
<dbReference type="Gene3D" id="1.20.810.10">
    <property type="entry name" value="Cytochrome Bc1 Complex, Chain C"/>
    <property type="match status" value="1"/>
</dbReference>
<evidence type="ECO:0000256" key="18">
    <source>
        <dbReference type="PIRSR" id="PIRSR038885-2"/>
    </source>
</evidence>
<feature type="domain" description="Cytochrome b/b6 N-terminal region profile" evidence="20">
    <location>
        <begin position="10"/>
        <end position="219"/>
    </location>
</feature>
<dbReference type="EMBL" id="AP017940">
    <property type="protein sequence ID" value="BBB46772.1"/>
    <property type="molecule type" value="Genomic_DNA"/>
</dbReference>
<dbReference type="GO" id="GO:0046872">
    <property type="term" value="F:metal ion binding"/>
    <property type="evidence" value="ECO:0007669"/>
    <property type="project" value="UniProtKB-UniRule"/>
</dbReference>
<dbReference type="CDD" id="cd00284">
    <property type="entry name" value="Cytochrome_b_N"/>
    <property type="match status" value="1"/>
</dbReference>
<feature type="transmembrane region" description="Helical" evidence="19">
    <location>
        <begin position="328"/>
        <end position="348"/>
    </location>
</feature>
<evidence type="ECO:0000256" key="12">
    <source>
        <dbReference type="ARBA" id="ARBA00022989"/>
    </source>
</evidence>
<keyword evidence="16 19" id="KW-0472">Membrane</keyword>
<dbReference type="PANTHER" id="PTHR19271">
    <property type="entry name" value="CYTOCHROME B"/>
    <property type="match status" value="1"/>
</dbReference>
<dbReference type="InterPro" id="IPR016174">
    <property type="entry name" value="Di-haem_cyt_TM"/>
</dbReference>
<feature type="transmembrane region" description="Helical" evidence="19">
    <location>
        <begin position="187"/>
        <end position="209"/>
    </location>
</feature>
<gene>
    <name evidence="22" type="primary">cob</name>
</gene>
<keyword evidence="15 19" id="KW-0496">Mitochondrion</keyword>
<keyword evidence="7 19" id="KW-0679">Respiratory chain</keyword>
<dbReference type="InterPro" id="IPR005798">
    <property type="entry name" value="Cyt_b/b6_C"/>
</dbReference>
<evidence type="ECO:0000256" key="17">
    <source>
        <dbReference type="PIRSR" id="PIRSR038885-1"/>
    </source>
</evidence>
<evidence type="ECO:0000256" key="16">
    <source>
        <dbReference type="ARBA" id="ARBA00023136"/>
    </source>
</evidence>
<evidence type="ECO:0000256" key="4">
    <source>
        <dbReference type="ARBA" id="ARBA00013531"/>
    </source>
</evidence>
<keyword evidence="9 18" id="KW-0479">Metal-binding</keyword>
<evidence type="ECO:0000256" key="19">
    <source>
        <dbReference type="RuleBase" id="RU362117"/>
    </source>
</evidence>
<evidence type="ECO:0000256" key="9">
    <source>
        <dbReference type="ARBA" id="ARBA00022723"/>
    </source>
</evidence>
<evidence type="ECO:0000256" key="3">
    <source>
        <dbReference type="ARBA" id="ARBA00011649"/>
    </source>
</evidence>
<proteinExistence type="inferred from homology"/>
<dbReference type="AlphaFoldDB" id="A0A347ZN91"/>
<evidence type="ECO:0000313" key="22">
    <source>
        <dbReference type="EMBL" id="BBB46772.1"/>
    </source>
</evidence>
<feature type="transmembrane region" description="Helical" evidence="19">
    <location>
        <begin position="121"/>
        <end position="143"/>
    </location>
</feature>
<comment type="subcellular location">
    <subcellularLocation>
        <location evidence="2">Mitochondrion inner membrane</location>
        <topology evidence="2">Multi-pass membrane protein</topology>
    </subcellularLocation>
</comment>
<geneLocation type="mitochondrion" evidence="22"/>
<feature type="transmembrane region" description="Helical" evidence="19">
    <location>
        <begin position="298"/>
        <end position="316"/>
    </location>
</feature>
<protein>
    <recommendedName>
        <fullName evidence="4 19">Cytochrome b</fullName>
    </recommendedName>
</protein>
<evidence type="ECO:0000256" key="1">
    <source>
        <dbReference type="ARBA" id="ARBA00002566"/>
    </source>
</evidence>
<evidence type="ECO:0000259" key="20">
    <source>
        <dbReference type="PROSITE" id="PS51002"/>
    </source>
</evidence>
<sequence length="373" mass="44125">MLDYFYNMSKNYFMNNNVLILTLKNSLLNLPTPSSISYFWNMGFLLGMTLMCQIITGFFLSVNFVSETNISFYSVIHIMRDVDYGWFMRYIHMNGASLFFIIMYLHFFRGLYYNSFLKLKYVWLTGIIILLLSMMTAFMGYVLPWGQMSFWGATVITSMLSAIPYLGDSLTNWLWGNFSVSQSTLNRFLSLHFLLPFIILLFVIFHLIFLHEHGSSNPLGLSSDYDKLKFFPFFFIKDFLSFFFVMFFFFIILGVFPNMLGDVENYNEAMYMVTPTHIQPEWYFLYAYAILRSVPSKIGGVILMVFSILIFIFLIFKKNSFNKKFFPLKKFMFWIFVNNVFLLTWIGSNPVEPPYVTMGMFFTFFYFLTVIML</sequence>
<keyword evidence="10" id="KW-0999">Mitochondrion inner membrane</keyword>
<feature type="binding site" description="axial binding residue" evidence="18">
    <location>
        <position position="192"/>
    </location>
    <ligand>
        <name>heme b</name>
        <dbReference type="ChEBI" id="CHEBI:60344"/>
        <label>b562</label>
    </ligand>
    <ligandPart>
        <name>Fe</name>
        <dbReference type="ChEBI" id="CHEBI:18248"/>
    </ligandPart>
</feature>
<evidence type="ECO:0000256" key="11">
    <source>
        <dbReference type="ARBA" id="ARBA00022982"/>
    </source>
</evidence>
<dbReference type="InterPro" id="IPR030689">
    <property type="entry name" value="Cytochrome_b"/>
</dbReference>
<feature type="transmembrane region" description="Helical" evidence="19">
    <location>
        <begin position="86"/>
        <end position="109"/>
    </location>
</feature>
<feature type="binding site" description="axial binding residue" evidence="18">
    <location>
        <position position="106"/>
    </location>
    <ligand>
        <name>heme b</name>
        <dbReference type="ChEBI" id="CHEBI:60344"/>
        <label>b566</label>
    </ligand>
    <ligandPart>
        <name>Fe</name>
        <dbReference type="ChEBI" id="CHEBI:18248"/>
    </ligandPart>
</feature>
<organism evidence="22">
    <name type="scientific">Sarcoptes scabiei</name>
    <name type="common">Itch mite</name>
    <name type="synonym">Acarus scabiei</name>
    <dbReference type="NCBI Taxonomy" id="52283"/>
    <lineage>
        <taxon>Eukaryota</taxon>
        <taxon>Metazoa</taxon>
        <taxon>Ecdysozoa</taxon>
        <taxon>Arthropoda</taxon>
        <taxon>Chelicerata</taxon>
        <taxon>Arachnida</taxon>
        <taxon>Acari</taxon>
        <taxon>Acariformes</taxon>
        <taxon>Sarcoptiformes</taxon>
        <taxon>Astigmata</taxon>
        <taxon>Psoroptidia</taxon>
        <taxon>Sarcoptoidea</taxon>
        <taxon>Sarcoptidae</taxon>
        <taxon>Sarcoptinae</taxon>
        <taxon>Sarcoptes</taxon>
    </lineage>
</organism>
<dbReference type="PIRSF" id="PIRSF038885">
    <property type="entry name" value="COB"/>
    <property type="match status" value="1"/>
</dbReference>
<dbReference type="GO" id="GO:0005743">
    <property type="term" value="C:mitochondrial inner membrane"/>
    <property type="evidence" value="ECO:0007669"/>
    <property type="project" value="UniProtKB-SubCell"/>
</dbReference>
<keyword evidence="14" id="KW-0830">Ubiquinone</keyword>
<dbReference type="GO" id="GO:0045275">
    <property type="term" value="C:respiratory chain complex III"/>
    <property type="evidence" value="ECO:0007669"/>
    <property type="project" value="InterPro"/>
</dbReference>
<dbReference type="PROSITE" id="PS51002">
    <property type="entry name" value="CYTB_NTER"/>
    <property type="match status" value="1"/>
</dbReference>
<keyword evidence="8 19" id="KW-0812">Transmembrane</keyword>
<evidence type="ECO:0000256" key="2">
    <source>
        <dbReference type="ARBA" id="ARBA00004448"/>
    </source>
</evidence>
<dbReference type="InterPro" id="IPR027387">
    <property type="entry name" value="Cytb/b6-like_sf"/>
</dbReference>
<evidence type="ECO:0000256" key="15">
    <source>
        <dbReference type="ARBA" id="ARBA00023128"/>
    </source>
</evidence>
<evidence type="ECO:0000256" key="6">
    <source>
        <dbReference type="ARBA" id="ARBA00022617"/>
    </source>
</evidence>
<comment type="cofactor">
    <cofactor evidence="18">
        <name>heme</name>
        <dbReference type="ChEBI" id="CHEBI:30413"/>
    </cofactor>
    <text evidence="18">Binds 2 heme groups non-covalently.</text>
</comment>
<feature type="transmembrane region" description="Helical" evidence="19">
    <location>
        <begin position="38"/>
        <end position="65"/>
    </location>
</feature>
<accession>A0A347ZN91</accession>
<dbReference type="SUPFAM" id="SSF81342">
    <property type="entry name" value="Transmembrane di-heme cytochromes"/>
    <property type="match status" value="1"/>
</dbReference>
<keyword evidence="5 19" id="KW-0813">Transport</keyword>
<dbReference type="GO" id="GO:0006122">
    <property type="term" value="P:mitochondrial electron transport, ubiquinol to cytochrome c"/>
    <property type="evidence" value="ECO:0007669"/>
    <property type="project" value="TreeGrafter"/>
</dbReference>
<dbReference type="GO" id="GO:0008121">
    <property type="term" value="F:quinol-cytochrome-c reductase activity"/>
    <property type="evidence" value="ECO:0007669"/>
    <property type="project" value="InterPro"/>
</dbReference>
<comment type="similarity">
    <text evidence="19">Belongs to the cytochrome b family.</text>
</comment>
<feature type="transmembrane region" description="Helical" evidence="19">
    <location>
        <begin position="150"/>
        <end position="167"/>
    </location>
</feature>
<keyword evidence="6 18" id="KW-0349">Heme</keyword>
<feature type="transmembrane region" description="Helical" evidence="19">
    <location>
        <begin position="354"/>
        <end position="372"/>
    </location>
</feature>
<dbReference type="VEuPathDB" id="VectorBase:SSCA000032"/>
<dbReference type="PANTHER" id="PTHR19271:SF16">
    <property type="entry name" value="CYTOCHROME B"/>
    <property type="match status" value="1"/>
</dbReference>
<evidence type="ECO:0000256" key="10">
    <source>
        <dbReference type="ARBA" id="ARBA00022792"/>
    </source>
</evidence>
<feature type="binding site" description="axial binding residue" evidence="18">
    <location>
        <position position="206"/>
    </location>
    <ligand>
        <name>heme b</name>
        <dbReference type="ChEBI" id="CHEBI:60344"/>
        <label>b566</label>
    </ligand>
    <ligandPart>
        <name>Fe</name>
        <dbReference type="ChEBI" id="CHEBI:18248"/>
    </ligandPart>
</feature>
<keyword evidence="13 18" id="KW-0408">Iron</keyword>
<evidence type="ECO:0000256" key="8">
    <source>
        <dbReference type="ARBA" id="ARBA00022692"/>
    </source>
</evidence>
<dbReference type="InterPro" id="IPR005797">
    <property type="entry name" value="Cyt_b/b6_N"/>
</dbReference>
<name>A0A347ZN91_SARSC</name>
<feature type="binding site" description="axial binding residue" evidence="18">
    <location>
        <position position="92"/>
    </location>
    <ligand>
        <name>heme b</name>
        <dbReference type="ChEBI" id="CHEBI:60344"/>
        <label>b562</label>
    </ligand>
    <ligandPart>
        <name>Fe</name>
        <dbReference type="ChEBI" id="CHEBI:18248"/>
    </ligandPart>
</feature>
<reference evidence="22" key="1">
    <citation type="journal article" date="2018" name="Genomics">
        <title>The complete mitochondrial genome of Sarcoptes scabiei var. nyctereutis from the Japanese raccoon dog: prediction and detection of two transfer RNAs (tRNA-A and tRNA-Y).</title>
        <authorList>
            <person name="Ueda T."/>
            <person name="Tarui H."/>
            <person name="Kido N."/>
            <person name="Imaizumi K."/>
            <person name="Hikosaka K."/>
            <person name="Abe T."/>
            <person name="Minegishi D."/>
            <person name="Tada Y."/>
            <person name="Nakagawa M."/>
            <person name="Tanaka S."/>
            <person name="Omiya T."/>
            <person name="Morikaku K."/>
            <person name="Kawahara M."/>
            <person name="Kikuchi T."/>
            <person name="Akuta T."/>
            <person name="Ono Y."/>
        </authorList>
    </citation>
    <scope>NUCLEOTIDE SEQUENCE</scope>
</reference>
<dbReference type="Pfam" id="PF00033">
    <property type="entry name" value="Cytochrome_B"/>
    <property type="match status" value="1"/>
</dbReference>
<comment type="cofactor">
    <cofactor evidence="19">
        <name>heme b</name>
        <dbReference type="ChEBI" id="CHEBI:60344"/>
    </cofactor>
    <text evidence="19">Binds 2 heme groups non-covalently.</text>
</comment>
<dbReference type="SUPFAM" id="SSF81648">
    <property type="entry name" value="a domain/subunit of cytochrome bc1 complex (Ubiquinol-cytochrome c reductase)"/>
    <property type="match status" value="1"/>
</dbReference>
<dbReference type="Pfam" id="PF00032">
    <property type="entry name" value="Cytochrom_B_C"/>
    <property type="match status" value="1"/>
</dbReference>
<comment type="subunit">
    <text evidence="3">The main subunits of complex b-c1 are: cytochrome b, cytochrome c1 and the Rieske protein.</text>
</comment>
<feature type="transmembrane region" description="Helical" evidence="19">
    <location>
        <begin position="230"/>
        <end position="256"/>
    </location>
</feature>